<evidence type="ECO:0008006" key="7">
    <source>
        <dbReference type="Google" id="ProtNLM"/>
    </source>
</evidence>
<evidence type="ECO:0000313" key="5">
    <source>
        <dbReference type="EMBL" id="USP73701.1"/>
    </source>
</evidence>
<feature type="compositionally biased region" description="Basic and acidic residues" evidence="4">
    <location>
        <begin position="199"/>
        <end position="209"/>
    </location>
</feature>
<sequence length="256" mass="27794">MSESKEMVVILTGASRGIGLAIAHHLLSHGHKLVLVSRTHSALDQLHYQYGSDKVEVLAGDMADASLPKRAVELANERWGRLDSVIINHGSLDPVKKVADASVEEWKKGFDVNVFSAITLIQASLPSLRATKGRILLTSSGAAVSAYQGWGCYGAGKAVLNHLALTLSVEEPDVTTISIRPGVVDTEMQREIREVHHERMSQKDREKFSGLKSDGGLLKPEQPGHVIAKLAVSGGKELNGKFLSWNDESLKAFQEE</sequence>
<keyword evidence="6" id="KW-1185">Reference proteome</keyword>
<dbReference type="VEuPathDB" id="FungiDB:yc1106_00975"/>
<dbReference type="InterPro" id="IPR036291">
    <property type="entry name" value="NAD(P)-bd_dom_sf"/>
</dbReference>
<dbReference type="OrthoDB" id="153074at2759"/>
<organism evidence="5 6">
    <name type="scientific">Curvularia clavata</name>
    <dbReference type="NCBI Taxonomy" id="95742"/>
    <lineage>
        <taxon>Eukaryota</taxon>
        <taxon>Fungi</taxon>
        <taxon>Dikarya</taxon>
        <taxon>Ascomycota</taxon>
        <taxon>Pezizomycotina</taxon>
        <taxon>Dothideomycetes</taxon>
        <taxon>Pleosporomycetidae</taxon>
        <taxon>Pleosporales</taxon>
        <taxon>Pleosporineae</taxon>
        <taxon>Pleosporaceae</taxon>
        <taxon>Curvularia</taxon>
    </lineage>
</organism>
<dbReference type="SUPFAM" id="SSF51735">
    <property type="entry name" value="NAD(P)-binding Rossmann-fold domains"/>
    <property type="match status" value="1"/>
</dbReference>
<protein>
    <recommendedName>
        <fullName evidence="7">NAD(P)-binding protein</fullName>
    </recommendedName>
</protein>
<keyword evidence="2" id="KW-0521">NADP</keyword>
<gene>
    <name evidence="5" type="ORF">yc1106_00975</name>
</gene>
<evidence type="ECO:0000256" key="1">
    <source>
        <dbReference type="ARBA" id="ARBA00006484"/>
    </source>
</evidence>
<dbReference type="PANTHER" id="PTHR43008">
    <property type="entry name" value="BENZIL REDUCTASE"/>
    <property type="match status" value="1"/>
</dbReference>
<dbReference type="GO" id="GO:0050664">
    <property type="term" value="F:oxidoreductase activity, acting on NAD(P)H, oxygen as acceptor"/>
    <property type="evidence" value="ECO:0007669"/>
    <property type="project" value="TreeGrafter"/>
</dbReference>
<reference evidence="5" key="1">
    <citation type="submission" date="2021-12" db="EMBL/GenBank/DDBJ databases">
        <title>Curvularia clavata genome.</title>
        <authorList>
            <person name="Cao Y."/>
        </authorList>
    </citation>
    <scope>NUCLEOTIDE SEQUENCE</scope>
    <source>
        <strain evidence="5">Yc1106</strain>
    </source>
</reference>
<dbReference type="Gene3D" id="3.40.50.720">
    <property type="entry name" value="NAD(P)-binding Rossmann-like Domain"/>
    <property type="match status" value="1"/>
</dbReference>
<evidence type="ECO:0000313" key="6">
    <source>
        <dbReference type="Proteomes" id="UP001056012"/>
    </source>
</evidence>
<dbReference type="AlphaFoldDB" id="A0A9Q9DPV1"/>
<dbReference type="EMBL" id="CP089274">
    <property type="protein sequence ID" value="USP73701.1"/>
    <property type="molecule type" value="Genomic_DNA"/>
</dbReference>
<evidence type="ECO:0000256" key="3">
    <source>
        <dbReference type="ARBA" id="ARBA00023002"/>
    </source>
</evidence>
<feature type="region of interest" description="Disordered" evidence="4">
    <location>
        <begin position="199"/>
        <end position="220"/>
    </location>
</feature>
<comment type="similarity">
    <text evidence="1">Belongs to the short-chain dehydrogenases/reductases (SDR) family.</text>
</comment>
<evidence type="ECO:0000256" key="2">
    <source>
        <dbReference type="ARBA" id="ARBA00022857"/>
    </source>
</evidence>
<dbReference type="InterPro" id="IPR002347">
    <property type="entry name" value="SDR_fam"/>
</dbReference>
<dbReference type="Proteomes" id="UP001056012">
    <property type="component" value="Chromosome 1"/>
</dbReference>
<evidence type="ECO:0000256" key="4">
    <source>
        <dbReference type="SAM" id="MobiDB-lite"/>
    </source>
</evidence>
<dbReference type="PANTHER" id="PTHR43008:SF8">
    <property type="entry name" value="BENZIL REDUCTASE ((S)-BENZOIN FORMING) IRC24"/>
    <property type="match status" value="1"/>
</dbReference>
<dbReference type="Pfam" id="PF00106">
    <property type="entry name" value="adh_short"/>
    <property type="match status" value="1"/>
</dbReference>
<dbReference type="CDD" id="cd05367">
    <property type="entry name" value="SPR-like_SDR_c"/>
    <property type="match status" value="1"/>
</dbReference>
<dbReference type="FunFam" id="3.40.50.720:FF:000281">
    <property type="entry name" value="Uncharacterized oxidoreductase YIR035C"/>
    <property type="match status" value="1"/>
</dbReference>
<name>A0A9Q9DPV1_CURCL</name>
<accession>A0A9Q9DPV1</accession>
<proteinExistence type="inferred from homology"/>
<dbReference type="PRINTS" id="PR00081">
    <property type="entry name" value="GDHRDH"/>
</dbReference>
<keyword evidence="3" id="KW-0560">Oxidoreductase</keyword>